<dbReference type="NCBIfam" id="NF004976">
    <property type="entry name" value="PRK06349.1"/>
    <property type="match status" value="1"/>
</dbReference>
<dbReference type="PROSITE" id="PS01042">
    <property type="entry name" value="HOMOSER_DHGENASE"/>
    <property type="match status" value="1"/>
</dbReference>
<dbReference type="Pfam" id="PF03447">
    <property type="entry name" value="NAD_binding_3"/>
    <property type="match status" value="1"/>
</dbReference>
<dbReference type="SUPFAM" id="SSF51735">
    <property type="entry name" value="NAD(P)-binding Rossmann-fold domains"/>
    <property type="match status" value="1"/>
</dbReference>
<dbReference type="InterPro" id="IPR001342">
    <property type="entry name" value="HDH_cat"/>
</dbReference>
<dbReference type="GO" id="GO:0009088">
    <property type="term" value="P:threonine biosynthetic process"/>
    <property type="evidence" value="ECO:0007669"/>
    <property type="project" value="UniProtKB-UniPathway"/>
</dbReference>
<dbReference type="GO" id="GO:0004412">
    <property type="term" value="F:homoserine dehydrogenase activity"/>
    <property type="evidence" value="ECO:0007669"/>
    <property type="project" value="UniProtKB-EC"/>
</dbReference>
<dbReference type="Gene3D" id="3.40.50.720">
    <property type="entry name" value="NAD(P)-binding Rossmann-like Domain"/>
    <property type="match status" value="1"/>
</dbReference>
<dbReference type="EMBL" id="MLJW01009329">
    <property type="protein sequence ID" value="OIQ63079.1"/>
    <property type="molecule type" value="Genomic_DNA"/>
</dbReference>
<keyword evidence="6" id="KW-0028">Amino-acid biosynthesis</keyword>
<evidence type="ECO:0000313" key="12">
    <source>
        <dbReference type="EMBL" id="OIQ63079.1"/>
    </source>
</evidence>
<evidence type="ECO:0000256" key="4">
    <source>
        <dbReference type="ARBA" id="ARBA00013213"/>
    </source>
</evidence>
<keyword evidence="9" id="KW-0486">Methionine biosynthesis</keyword>
<dbReference type="InterPro" id="IPR019811">
    <property type="entry name" value="HDH_CS"/>
</dbReference>
<evidence type="ECO:0000259" key="11">
    <source>
        <dbReference type="Pfam" id="PF03447"/>
    </source>
</evidence>
<dbReference type="PANTHER" id="PTHR43331:SF1">
    <property type="entry name" value="HOMOSERINE DEHYDROGENASE"/>
    <property type="match status" value="1"/>
</dbReference>
<evidence type="ECO:0000256" key="1">
    <source>
        <dbReference type="ARBA" id="ARBA00005056"/>
    </source>
</evidence>
<organism evidence="12">
    <name type="scientific">mine drainage metagenome</name>
    <dbReference type="NCBI Taxonomy" id="410659"/>
    <lineage>
        <taxon>unclassified sequences</taxon>
        <taxon>metagenomes</taxon>
        <taxon>ecological metagenomes</taxon>
    </lineage>
</organism>
<keyword evidence="7" id="KW-0791">Threonine biosynthesis</keyword>
<evidence type="ECO:0000256" key="2">
    <source>
        <dbReference type="ARBA" id="ARBA00005062"/>
    </source>
</evidence>
<dbReference type="GO" id="GO:0009086">
    <property type="term" value="P:methionine biosynthetic process"/>
    <property type="evidence" value="ECO:0007669"/>
    <property type="project" value="UniProtKB-KW"/>
</dbReference>
<evidence type="ECO:0000256" key="7">
    <source>
        <dbReference type="ARBA" id="ARBA00022697"/>
    </source>
</evidence>
<dbReference type="FunFam" id="3.30.360.10:FF:000005">
    <property type="entry name" value="Homoserine dehydrogenase"/>
    <property type="match status" value="1"/>
</dbReference>
<feature type="domain" description="Aspartate/homoserine dehydrogenase NAD-binding" evidence="11">
    <location>
        <begin position="2"/>
        <end position="65"/>
    </location>
</feature>
<comment type="caution">
    <text evidence="12">The sequence shown here is derived from an EMBL/GenBank/DDBJ whole genome shotgun (WGS) entry which is preliminary data.</text>
</comment>
<dbReference type="AlphaFoldDB" id="A0A1J5P5J2"/>
<protein>
    <recommendedName>
        <fullName evidence="5">Homoserine dehydrogenase</fullName>
        <ecNumber evidence="4">1.1.1.3</ecNumber>
    </recommendedName>
</protein>
<dbReference type="PANTHER" id="PTHR43331">
    <property type="entry name" value="HOMOSERINE DEHYDROGENASE"/>
    <property type="match status" value="1"/>
</dbReference>
<proteinExistence type="inferred from homology"/>
<evidence type="ECO:0000256" key="8">
    <source>
        <dbReference type="ARBA" id="ARBA00023002"/>
    </source>
</evidence>
<sequence length="169" mass="17778">MDVVENPNVDVIIEVMGGMTPAGMLIRRALELGKPVITANKALIAHEGNELFALAQAKGTVVAFEAAVAGGIPIIKAIREGLAGNRIEWLAGIINGTGNFILTAMRDEGRSFEDVLAEAQKLGYAEADPTFDVEGIDAAHKLSILAAIAFGMPLKFEGVYTEGISALKT</sequence>
<feature type="domain" description="Homoserine dehydrogenase catalytic" evidence="10">
    <location>
        <begin position="73"/>
        <end position="168"/>
    </location>
</feature>
<evidence type="ECO:0000256" key="3">
    <source>
        <dbReference type="ARBA" id="ARBA00006753"/>
    </source>
</evidence>
<dbReference type="Gene3D" id="3.30.360.10">
    <property type="entry name" value="Dihydrodipicolinate Reductase, domain 2"/>
    <property type="match status" value="1"/>
</dbReference>
<dbReference type="UniPathway" id="UPA00051">
    <property type="reaction ID" value="UER00465"/>
</dbReference>
<evidence type="ECO:0000256" key="5">
    <source>
        <dbReference type="ARBA" id="ARBA00013376"/>
    </source>
</evidence>
<gene>
    <name evidence="12" type="primary">hom_18</name>
    <name evidence="12" type="ORF">GALL_553850</name>
</gene>
<name>A0A1J5P5J2_9ZZZZ</name>
<evidence type="ECO:0000256" key="9">
    <source>
        <dbReference type="ARBA" id="ARBA00023167"/>
    </source>
</evidence>
<dbReference type="GO" id="GO:0050661">
    <property type="term" value="F:NADP binding"/>
    <property type="evidence" value="ECO:0007669"/>
    <property type="project" value="InterPro"/>
</dbReference>
<comment type="pathway">
    <text evidence="1">Amino-acid biosynthesis; L-threonine biosynthesis; L-threonine from L-aspartate: step 3/5.</text>
</comment>
<comment type="similarity">
    <text evidence="3">Belongs to the homoserine dehydrogenase family.</text>
</comment>
<evidence type="ECO:0000256" key="6">
    <source>
        <dbReference type="ARBA" id="ARBA00022605"/>
    </source>
</evidence>
<dbReference type="InterPro" id="IPR036291">
    <property type="entry name" value="NAD(P)-bd_dom_sf"/>
</dbReference>
<evidence type="ECO:0000259" key="10">
    <source>
        <dbReference type="Pfam" id="PF00742"/>
    </source>
</evidence>
<accession>A0A1J5P5J2</accession>
<reference evidence="12" key="1">
    <citation type="submission" date="2016-10" db="EMBL/GenBank/DDBJ databases">
        <title>Sequence of Gallionella enrichment culture.</title>
        <authorList>
            <person name="Poehlein A."/>
            <person name="Muehling M."/>
            <person name="Daniel R."/>
        </authorList>
    </citation>
    <scope>NUCLEOTIDE SEQUENCE</scope>
</reference>
<dbReference type="UniPathway" id="UPA00050">
    <property type="reaction ID" value="UER00063"/>
</dbReference>
<keyword evidence="8 12" id="KW-0560">Oxidoreductase</keyword>
<dbReference type="EC" id="1.1.1.3" evidence="4"/>
<comment type="pathway">
    <text evidence="2">Amino-acid biosynthesis; L-methionine biosynthesis via de novo pathway; L-homoserine from L-aspartate: step 3/3.</text>
</comment>
<dbReference type="SUPFAM" id="SSF55347">
    <property type="entry name" value="Glyceraldehyde-3-phosphate dehydrogenase-like, C-terminal domain"/>
    <property type="match status" value="1"/>
</dbReference>
<dbReference type="Pfam" id="PF00742">
    <property type="entry name" value="Homoserine_dh"/>
    <property type="match status" value="1"/>
</dbReference>
<dbReference type="InterPro" id="IPR005106">
    <property type="entry name" value="Asp/hSer_DH_NAD-bd"/>
</dbReference>